<evidence type="ECO:0000256" key="10">
    <source>
        <dbReference type="ARBA" id="ARBA00031423"/>
    </source>
</evidence>
<dbReference type="SUPFAM" id="SSF49452">
    <property type="entry name" value="Starch-binding domain-like"/>
    <property type="match status" value="2"/>
</dbReference>
<dbReference type="InterPro" id="IPR002044">
    <property type="entry name" value="CBM20"/>
</dbReference>
<dbReference type="EMBL" id="CP040442">
    <property type="protein sequence ID" value="QOW10722.1"/>
    <property type="molecule type" value="Genomic_DNA"/>
</dbReference>
<comment type="subcellular location">
    <subcellularLocation>
        <location evidence="2">Cytoplasm</location>
    </subcellularLocation>
</comment>
<keyword evidence="7" id="KW-0328">Glycosyltransferase</keyword>
<dbReference type="Pfam" id="PF00686">
    <property type="entry name" value="CBM_20"/>
    <property type="match status" value="1"/>
</dbReference>
<dbReference type="GO" id="GO:0005737">
    <property type="term" value="C:cytoplasm"/>
    <property type="evidence" value="ECO:0007669"/>
    <property type="project" value="UniProtKB-SubCell"/>
</dbReference>
<evidence type="ECO:0000313" key="13">
    <source>
        <dbReference type="EMBL" id="QOW10722.1"/>
    </source>
</evidence>
<name>A0A7M2YBD7_9FLAO</name>
<dbReference type="AlphaFoldDB" id="A0A7M2YBD7"/>
<keyword evidence="9" id="KW-0119">Carbohydrate metabolism</keyword>
<dbReference type="RefSeq" id="WP_193810887.1">
    <property type="nucleotide sequence ID" value="NZ_CP040442.1"/>
</dbReference>
<dbReference type="SUPFAM" id="SSF51445">
    <property type="entry name" value="(Trans)glycosidases"/>
    <property type="match status" value="1"/>
</dbReference>
<evidence type="ECO:0000256" key="6">
    <source>
        <dbReference type="ARBA" id="ARBA00022490"/>
    </source>
</evidence>
<proteinExistence type="inferred from homology"/>
<dbReference type="InterPro" id="IPR013783">
    <property type="entry name" value="Ig-like_fold"/>
</dbReference>
<feature type="domain" description="CBM20" evidence="12">
    <location>
        <begin position="117"/>
        <end position="226"/>
    </location>
</feature>
<dbReference type="SMART" id="SM01065">
    <property type="entry name" value="CBM_2"/>
    <property type="match status" value="2"/>
</dbReference>
<evidence type="ECO:0000256" key="9">
    <source>
        <dbReference type="ARBA" id="ARBA00023277"/>
    </source>
</evidence>
<dbReference type="GO" id="GO:0004134">
    <property type="term" value="F:4-alpha-glucanotransferase activity"/>
    <property type="evidence" value="ECO:0007669"/>
    <property type="project" value="UniProtKB-EC"/>
</dbReference>
<evidence type="ECO:0000256" key="7">
    <source>
        <dbReference type="ARBA" id="ARBA00022676"/>
    </source>
</evidence>
<organism evidence="13 14">
    <name type="scientific">Kaistella flava</name>
    <name type="common">ex Peng et al. 2021</name>
    <dbReference type="NCBI Taxonomy" id="2038776"/>
    <lineage>
        <taxon>Bacteria</taxon>
        <taxon>Pseudomonadati</taxon>
        <taxon>Bacteroidota</taxon>
        <taxon>Flavobacteriia</taxon>
        <taxon>Flavobacteriales</taxon>
        <taxon>Weeksellaceae</taxon>
        <taxon>Chryseobacterium group</taxon>
        <taxon>Kaistella</taxon>
    </lineage>
</organism>
<dbReference type="Gene3D" id="2.60.40.10">
    <property type="entry name" value="Immunoglobulins"/>
    <property type="match status" value="1"/>
</dbReference>
<evidence type="ECO:0000256" key="3">
    <source>
        <dbReference type="ARBA" id="ARBA00005684"/>
    </source>
</evidence>
<dbReference type="GO" id="GO:2001070">
    <property type="term" value="F:starch binding"/>
    <property type="evidence" value="ECO:0007669"/>
    <property type="project" value="InterPro"/>
</dbReference>
<evidence type="ECO:0000256" key="1">
    <source>
        <dbReference type="ARBA" id="ARBA00000439"/>
    </source>
</evidence>
<evidence type="ECO:0000259" key="12">
    <source>
        <dbReference type="PROSITE" id="PS51166"/>
    </source>
</evidence>
<evidence type="ECO:0000256" key="11">
    <source>
        <dbReference type="ARBA" id="ARBA00031501"/>
    </source>
</evidence>
<comment type="catalytic activity">
    <reaction evidence="1">
        <text>Transfers a segment of a (1-&gt;4)-alpha-D-glucan to a new position in an acceptor, which may be glucose or a (1-&gt;4)-alpha-D-glucan.</text>
        <dbReference type="EC" id="2.4.1.25"/>
    </reaction>
</comment>
<dbReference type="InterPro" id="IPR003385">
    <property type="entry name" value="Glyco_hydro_77"/>
</dbReference>
<dbReference type="Pfam" id="PF02446">
    <property type="entry name" value="Glyco_hydro_77"/>
    <property type="match status" value="1"/>
</dbReference>
<evidence type="ECO:0000256" key="4">
    <source>
        <dbReference type="ARBA" id="ARBA00012560"/>
    </source>
</evidence>
<dbReference type="GO" id="GO:0005975">
    <property type="term" value="P:carbohydrate metabolic process"/>
    <property type="evidence" value="ECO:0007669"/>
    <property type="project" value="InterPro"/>
</dbReference>
<dbReference type="PANTHER" id="PTHR32518:SF3">
    <property type="entry name" value="4-ALPHA-GLUCANOTRANSFERASE"/>
    <property type="match status" value="1"/>
</dbReference>
<dbReference type="Proteomes" id="UP000594195">
    <property type="component" value="Chromosome"/>
</dbReference>
<protein>
    <recommendedName>
        <fullName evidence="5">4-alpha-glucanotransferase</fullName>
        <ecNumber evidence="4">2.4.1.25</ecNumber>
    </recommendedName>
    <alternativeName>
        <fullName evidence="10">Amylomaltase</fullName>
    </alternativeName>
    <alternativeName>
        <fullName evidence="11">Disproportionating enzyme</fullName>
    </alternativeName>
</protein>
<gene>
    <name evidence="13" type="ORF">Q73A0000_10235</name>
</gene>
<keyword evidence="6" id="KW-0963">Cytoplasm</keyword>
<accession>A0A7M2YBD7</accession>
<evidence type="ECO:0000256" key="2">
    <source>
        <dbReference type="ARBA" id="ARBA00004496"/>
    </source>
</evidence>
<sequence>MKLYLNINFRTKVGENVQVCVFEEGAEGKVHALKYTDNGNWSAEVDYFSKSISYKYQLVNEEGSILDEEFSLHHLNFPHNYDEFIINDFWNAKNFPENYLNNKILKNKLRNFKAEKVAVLKKHTHLFRLEAPIYQPNWQVVILGNCEALGNWQYLKTVPMSQTDFGIWEAAVEIPENQMIEYKYGLMNTDSGEVFDIEYGDNRWALPNAEKNILQIEADHFFKFKSFEMYHAAGVAVPVFALRTENGFGVGEFPDLKNLADWAAKTNLSVLQILPINDTTANYTWTDSYPYAAISVYALHPQYLSIEKLEYSLSKDLIQEFKTEKEALNALSLIDYEQMISGKWKYITIIFEANKEEILKDRNFKKFIKENEDWLIPYAAFCVLRDKYKTPNFNDWKTHKKYIAGKIAPFFLPKSKEYEMSMLHSWVQYQLHLQLKDAIDYTHDLGISVKGDLPIGIYRHSVEAWAEPELFGMDFQAGAPPDQFTDLGQNWEFPTYNWEAMKEDGYRWWKNRFKALEQYFDAMRIDHILGFFRIWRMPMSATQGILGYFYPAVPVKIEEFAARGISFNEDRYCKPFINDQILWDSFGEDRDGILNHFMNSHFDGTYFFKEEFDSQRKLTDYFKTNPQGLSEERLISLAANVLFLEEKLSEDEIVYHPRFNIEKTESYKYLNDDEKRKLSDLYVDYFFKRQDGLWYAKAMEKLPVILNATDMLICGEDLGLVPESVPQVMDQLGITALKVQRMPSDNIPWYNPKHADYMNVVTASSHDSSTLRQWWHEDRELSCKYFHEQLGQYGTAPWDLEPQVAEMIMKQHLFNEAMLAIFPIQEFLATDKKLTNPNMDEERINNPAVFPHYWRYRMHLNVEELLSKEDFNKKIASWITDSNRI</sequence>
<keyword evidence="8 13" id="KW-0808">Transferase</keyword>
<reference evidence="13 14" key="1">
    <citation type="submission" date="2019-05" db="EMBL/GenBank/DDBJ databases">
        <title>Chryseobacterium sp. isolated from King George Island, maritime Antarctica.</title>
        <authorList>
            <person name="Peng X."/>
        </authorList>
    </citation>
    <scope>NUCLEOTIDE SEQUENCE [LARGE SCALE GENOMIC DNA]</scope>
    <source>
        <strain evidence="13 14">7-3A</strain>
    </source>
</reference>
<dbReference type="Gene3D" id="3.20.20.80">
    <property type="entry name" value="Glycosidases"/>
    <property type="match status" value="2"/>
</dbReference>
<evidence type="ECO:0000256" key="8">
    <source>
        <dbReference type="ARBA" id="ARBA00022679"/>
    </source>
</evidence>
<dbReference type="KEGG" id="kfa:Q73A0000_10235"/>
<comment type="similarity">
    <text evidence="3">Belongs to the disproportionating enzyme family.</text>
</comment>
<dbReference type="InterPro" id="IPR013784">
    <property type="entry name" value="Carb-bd-like_fold"/>
</dbReference>
<dbReference type="PROSITE" id="PS51166">
    <property type="entry name" value="CBM20"/>
    <property type="match status" value="1"/>
</dbReference>
<evidence type="ECO:0000313" key="14">
    <source>
        <dbReference type="Proteomes" id="UP000594195"/>
    </source>
</evidence>
<dbReference type="PANTHER" id="PTHR32518">
    <property type="match status" value="1"/>
</dbReference>
<evidence type="ECO:0000256" key="5">
    <source>
        <dbReference type="ARBA" id="ARBA00020295"/>
    </source>
</evidence>
<dbReference type="InterPro" id="IPR017853">
    <property type="entry name" value="GH"/>
</dbReference>
<keyword evidence="14" id="KW-1185">Reference proteome</keyword>
<dbReference type="EC" id="2.4.1.25" evidence="4"/>